<comment type="similarity">
    <text evidence="1">Belongs to the type-I restriction system S methylase family.</text>
</comment>
<evidence type="ECO:0000259" key="4">
    <source>
        <dbReference type="Pfam" id="PF01420"/>
    </source>
</evidence>
<dbReference type="InterPro" id="IPR044946">
    <property type="entry name" value="Restrct_endonuc_typeI_TRD_sf"/>
</dbReference>
<protein>
    <submittedName>
        <fullName evidence="5">Restriction endonuclease subunit S</fullName>
    </submittedName>
    <submittedName>
        <fullName evidence="6">Restriction enzyme BgcI subunit beta</fullName>
        <ecNumber evidence="5 6">3.1.21.-</ecNumber>
    </submittedName>
</protein>
<evidence type="ECO:0000313" key="5">
    <source>
        <dbReference type="EMBL" id="MDG0945052.1"/>
    </source>
</evidence>
<keyword evidence="2" id="KW-0680">Restriction system</keyword>
<dbReference type="Pfam" id="PF01420">
    <property type="entry name" value="Methylase_S"/>
    <property type="match status" value="2"/>
</dbReference>
<evidence type="ECO:0000313" key="6">
    <source>
        <dbReference type="EMBL" id="SMD78365.1"/>
    </source>
</evidence>
<dbReference type="EMBL" id="FWYW01000057">
    <property type="protein sequence ID" value="SMD78365.1"/>
    <property type="molecule type" value="Genomic_DNA"/>
</dbReference>
<dbReference type="InterPro" id="IPR000055">
    <property type="entry name" value="Restrct_endonuc_typeI_TRD"/>
</dbReference>
<dbReference type="Proteomes" id="UP000194422">
    <property type="component" value="Unassembled WGS sequence"/>
</dbReference>
<evidence type="ECO:0000256" key="1">
    <source>
        <dbReference type="ARBA" id="ARBA00010923"/>
    </source>
</evidence>
<dbReference type="Proteomes" id="UP001221338">
    <property type="component" value="Unassembled WGS sequence"/>
</dbReference>
<dbReference type="AlphaFoldDB" id="A0A7D8D965"/>
<reference evidence="5 8" key="2">
    <citation type="submission" date="2023-03" db="EMBL/GenBank/DDBJ databases">
        <title>Genetic diversity of Bacillus cereus sensu lato isolates from Slovenia.</title>
        <authorList>
            <person name="Abdelli M."/>
        </authorList>
    </citation>
    <scope>NUCLEOTIDE SEQUENCE [LARGE SCALE GENOMIC DNA]</scope>
    <source>
        <strain evidence="5 8">SIBC61B</strain>
    </source>
</reference>
<dbReference type="GO" id="GO:0009307">
    <property type="term" value="P:DNA restriction-modification system"/>
    <property type="evidence" value="ECO:0007669"/>
    <property type="project" value="UniProtKB-KW"/>
</dbReference>
<dbReference type="RefSeq" id="WP_002163410.1">
    <property type="nucleotide sequence ID" value="NZ_FWYW01000057.1"/>
</dbReference>
<feature type="domain" description="Type I restriction modification DNA specificity" evidence="4">
    <location>
        <begin position="4"/>
        <end position="159"/>
    </location>
</feature>
<keyword evidence="5" id="KW-0255">Endonuclease</keyword>
<name>A0A7D8D965_9BACI</name>
<gene>
    <name evidence="6" type="primary">bcgIB</name>
    <name evidence="6" type="ORF">BACERE00174_01440</name>
    <name evidence="5" type="ORF">P6U22_28425</name>
</gene>
<keyword evidence="8" id="KW-1185">Reference proteome</keyword>
<dbReference type="EMBL" id="JARPRV010000040">
    <property type="protein sequence ID" value="MDG0945052.1"/>
    <property type="molecule type" value="Genomic_DNA"/>
</dbReference>
<proteinExistence type="inferred from homology"/>
<dbReference type="SUPFAM" id="SSF116734">
    <property type="entry name" value="DNA methylase specificity domain"/>
    <property type="match status" value="2"/>
</dbReference>
<evidence type="ECO:0000313" key="7">
    <source>
        <dbReference type="Proteomes" id="UP000194422"/>
    </source>
</evidence>
<keyword evidence="3" id="KW-0238">DNA-binding</keyword>
<feature type="domain" description="Type I restriction modification DNA specificity" evidence="4">
    <location>
        <begin position="194"/>
        <end position="346"/>
    </location>
</feature>
<evidence type="ECO:0000256" key="2">
    <source>
        <dbReference type="ARBA" id="ARBA00022747"/>
    </source>
</evidence>
<sequence>MKMNEFLIVDLFKITSSVKKFNAVDVVFVEKGGYPYVARGSENNGIKGYIYEDTKYLNSGNTISFGQDTATMFYQENPYFTGDKIKIFTPLYKEFNKTTAQFILSSMRKAFVHFSWGGTSFNEKVLKEVKVSLPVKPDNSINWEYIEATIKQIETKGSDKVQKYLNKLGYSNIQDVEKIINAFNTKHSITDKHQDFYLEQLFNVAPSKGYPGFSDDEILSRKGKTPYISNQSQSNGLIGYSLLDAKNEGNVITVSDTWESERTLFYQGKPFIGKSHLQVLKPKFEGFNKEVALYIISTIRRAIAGTYNYGIKFNRKTINSTKIRIPITDNGEINVAYMENYIKYIQALACKKLYEKYLKQTLTRCKSESFTTTE</sequence>
<dbReference type="Gene3D" id="3.90.220.20">
    <property type="entry name" value="DNA methylase specificity domains"/>
    <property type="match status" value="2"/>
</dbReference>
<dbReference type="GO" id="GO:0004519">
    <property type="term" value="F:endonuclease activity"/>
    <property type="evidence" value="ECO:0007669"/>
    <property type="project" value="UniProtKB-KW"/>
</dbReference>
<reference evidence="6 7" key="1">
    <citation type="submission" date="2017-04" db="EMBL/GenBank/DDBJ databases">
        <authorList>
            <person name="Criscuolo A."/>
        </authorList>
    </citation>
    <scope>NUCLEOTIDE SEQUENCE [LARGE SCALE GENOMIC DNA]</scope>
    <source>
        <strain evidence="6">16-00174</strain>
    </source>
</reference>
<keyword evidence="5" id="KW-0540">Nuclease</keyword>
<comment type="caution">
    <text evidence="6">The sequence shown here is derived from an EMBL/GenBank/DDBJ whole genome shotgun (WGS) entry which is preliminary data.</text>
</comment>
<dbReference type="GO" id="GO:0003677">
    <property type="term" value="F:DNA binding"/>
    <property type="evidence" value="ECO:0007669"/>
    <property type="project" value="UniProtKB-KW"/>
</dbReference>
<keyword evidence="6" id="KW-0378">Hydrolase</keyword>
<evidence type="ECO:0000313" key="8">
    <source>
        <dbReference type="Proteomes" id="UP001221338"/>
    </source>
</evidence>
<evidence type="ECO:0000256" key="3">
    <source>
        <dbReference type="ARBA" id="ARBA00023125"/>
    </source>
</evidence>
<dbReference type="EC" id="3.1.21.-" evidence="5 6"/>
<organism evidence="6 7">
    <name type="scientific">Bacillus paranthracis</name>
    <dbReference type="NCBI Taxonomy" id="2026186"/>
    <lineage>
        <taxon>Bacteria</taxon>
        <taxon>Bacillati</taxon>
        <taxon>Bacillota</taxon>
        <taxon>Bacilli</taxon>
        <taxon>Bacillales</taxon>
        <taxon>Bacillaceae</taxon>
        <taxon>Bacillus</taxon>
        <taxon>Bacillus cereus group</taxon>
    </lineage>
</organism>
<accession>A0A7D8D965</accession>
<dbReference type="GO" id="GO:0016787">
    <property type="term" value="F:hydrolase activity"/>
    <property type="evidence" value="ECO:0007669"/>
    <property type="project" value="UniProtKB-KW"/>
</dbReference>